<dbReference type="SUPFAM" id="SSF111038">
    <property type="entry name" value="YjbQ-like"/>
    <property type="match status" value="1"/>
</dbReference>
<comment type="caution">
    <text evidence="2">The sequence shown here is derived from an EMBL/GenBank/DDBJ whole genome shotgun (WGS) entry which is preliminary data.</text>
</comment>
<accession>A0A7C3YSC6</accession>
<proteinExistence type="inferred from homology"/>
<name>A0A7C3YSC6_UNCW3</name>
<organism evidence="2">
    <name type="scientific">candidate division WOR-3 bacterium</name>
    <dbReference type="NCBI Taxonomy" id="2052148"/>
    <lineage>
        <taxon>Bacteria</taxon>
        <taxon>Bacteria division WOR-3</taxon>
    </lineage>
</organism>
<dbReference type="Pfam" id="PF01894">
    <property type="entry name" value="YjbQ"/>
    <property type="match status" value="1"/>
</dbReference>
<dbReference type="NCBIfam" id="TIGR00149">
    <property type="entry name" value="TIGR00149_YjbQ"/>
    <property type="match status" value="1"/>
</dbReference>
<dbReference type="PANTHER" id="PTHR30615:SF8">
    <property type="entry name" value="UPF0047 PROTEIN C4A8.02C"/>
    <property type="match status" value="1"/>
</dbReference>
<comment type="similarity">
    <text evidence="1">Belongs to the UPF0047 family.</text>
</comment>
<dbReference type="InterPro" id="IPR035917">
    <property type="entry name" value="YjbQ-like_sf"/>
</dbReference>
<dbReference type="PIRSF" id="PIRSF004681">
    <property type="entry name" value="UCP004681"/>
    <property type="match status" value="1"/>
</dbReference>
<dbReference type="AlphaFoldDB" id="A0A7C3YSC6"/>
<sequence length="133" mass="15061">MIYRIEIQTHHRNELLDITEEVARVIKKSNIKNGTAIIFVPHTTAGITLNENYDPSVRRDISESLARLFPKSGPYSHTEGNADAHIKSAIVGSSRTVFFENGNILFGTWQGIFFCEFDGPRRREVFVKIIPDA</sequence>
<evidence type="ECO:0000256" key="1">
    <source>
        <dbReference type="ARBA" id="ARBA00005534"/>
    </source>
</evidence>
<dbReference type="EMBL" id="DTMQ01000016">
    <property type="protein sequence ID" value="HGE98954.1"/>
    <property type="molecule type" value="Genomic_DNA"/>
</dbReference>
<dbReference type="PANTHER" id="PTHR30615">
    <property type="entry name" value="UNCHARACTERIZED PROTEIN YJBQ-RELATED"/>
    <property type="match status" value="1"/>
</dbReference>
<dbReference type="Gene3D" id="2.60.120.460">
    <property type="entry name" value="YjbQ-like"/>
    <property type="match status" value="1"/>
</dbReference>
<evidence type="ECO:0000313" key="2">
    <source>
        <dbReference type="EMBL" id="HGE98954.1"/>
    </source>
</evidence>
<protein>
    <submittedName>
        <fullName evidence="2">YjbQ family protein</fullName>
    </submittedName>
</protein>
<dbReference type="InterPro" id="IPR001602">
    <property type="entry name" value="UPF0047_YjbQ-like"/>
</dbReference>
<gene>
    <name evidence="2" type="ORF">ENX07_02625</name>
</gene>
<reference evidence="2" key="1">
    <citation type="journal article" date="2020" name="mSystems">
        <title>Genome- and Community-Level Interaction Insights into Carbon Utilization and Element Cycling Functions of Hydrothermarchaeota in Hydrothermal Sediment.</title>
        <authorList>
            <person name="Zhou Z."/>
            <person name="Liu Y."/>
            <person name="Xu W."/>
            <person name="Pan J."/>
            <person name="Luo Z.H."/>
            <person name="Li M."/>
        </authorList>
    </citation>
    <scope>NUCLEOTIDE SEQUENCE [LARGE SCALE GENOMIC DNA]</scope>
    <source>
        <strain evidence="2">SpSt-906</strain>
    </source>
</reference>